<dbReference type="RefSeq" id="WP_306421655.1">
    <property type="nucleotide sequence ID" value="NZ_BPQE01000011.1"/>
</dbReference>
<sequence length="630" mass="64061">MASTLGLALATGPVVTVPVIAQEGAAAVQDVTLTDVTFPLGGTTVRIPKLVASGTRLSRDDLAAIFRAGSPEPWAARLARLDASSLTAPVLVADYAGPKETRQTTTYREVMARNVRAGKIGELVAAGATLTIGSPDPASKGGGTYGALRITDVDLTALARLAAEAGDGKGPVLPIYGSLQVSDIAFTYERGTTVKIARFDGRDIGARQVPGGWNGALDNIAAPGADPAADPAVKRGALSAGADLLAATAIGGFDLRSLSVSDSSRGTPVLTEIGRIGFASGGPEAGLTLDDLTVSGGATRTHLGKVRLAGTAMAPFIAALRRIAADPDGTPSVSEMRDLAAGLGTLTLTDLVTDLPDDPPPAKRGALETPSQKQADAAARPLVKSRVVETRPDVKAGDPLAVVPPPTNRITLREASLGPVPAGAGAPGSTRLSLTGLSLPASLVAGQPLIGALPAYGYGDLDLDVAADAAWDESARTVTLNEVSVSGRDIGRVKVTGQFGGIGPELFSGSVPAQTMLMFSGSARALDVTVENSGLFERFLAAQAKDLSLKPDELRKEYVTASVLGVPVILGNGPAAKEIGAAMGQFVVNPGKLTLRAKAKEPTGLGFIDIGTARSPGAVLDRLDVEARAN</sequence>
<evidence type="ECO:0008006" key="4">
    <source>
        <dbReference type="Google" id="ProtNLM"/>
    </source>
</evidence>
<organism evidence="2 3">
    <name type="scientific">Methylobacterium aerolatum</name>
    <dbReference type="NCBI Taxonomy" id="418708"/>
    <lineage>
        <taxon>Bacteria</taxon>
        <taxon>Pseudomonadati</taxon>
        <taxon>Pseudomonadota</taxon>
        <taxon>Alphaproteobacteria</taxon>
        <taxon>Hyphomicrobiales</taxon>
        <taxon>Methylobacteriaceae</taxon>
        <taxon>Methylobacterium</taxon>
    </lineage>
</organism>
<comment type="caution">
    <text evidence="2">The sequence shown here is derived from an EMBL/GenBank/DDBJ whole genome shotgun (WGS) entry which is preliminary data.</text>
</comment>
<evidence type="ECO:0000256" key="1">
    <source>
        <dbReference type="SAM" id="MobiDB-lite"/>
    </source>
</evidence>
<reference evidence="2 3" key="1">
    <citation type="submission" date="2023-07" db="EMBL/GenBank/DDBJ databases">
        <title>Genomic Encyclopedia of Type Strains, Phase IV (KMG-IV): sequencing the most valuable type-strain genomes for metagenomic binning, comparative biology and taxonomic classification.</title>
        <authorList>
            <person name="Goeker M."/>
        </authorList>
    </citation>
    <scope>NUCLEOTIDE SEQUENCE [LARGE SCALE GENOMIC DNA]</scope>
    <source>
        <strain evidence="2 3">DSM 19013</strain>
    </source>
</reference>
<keyword evidence="3" id="KW-1185">Reference proteome</keyword>
<evidence type="ECO:0000313" key="2">
    <source>
        <dbReference type="EMBL" id="MDQ0447580.1"/>
    </source>
</evidence>
<feature type="region of interest" description="Disordered" evidence="1">
    <location>
        <begin position="353"/>
        <end position="383"/>
    </location>
</feature>
<accession>A0ABU0I0X7</accession>
<evidence type="ECO:0000313" key="3">
    <source>
        <dbReference type="Proteomes" id="UP001231124"/>
    </source>
</evidence>
<protein>
    <recommendedName>
        <fullName evidence="4">AsmA-like C-terminal domain-containing protein</fullName>
    </recommendedName>
</protein>
<proteinExistence type="predicted"/>
<dbReference type="EMBL" id="JAUSVP010000005">
    <property type="protein sequence ID" value="MDQ0447580.1"/>
    <property type="molecule type" value="Genomic_DNA"/>
</dbReference>
<name>A0ABU0I0X7_9HYPH</name>
<dbReference type="Proteomes" id="UP001231124">
    <property type="component" value="Unassembled WGS sequence"/>
</dbReference>
<gene>
    <name evidence="2" type="ORF">QO012_002080</name>
</gene>